<dbReference type="AlphaFoldDB" id="A0AAV5SGD5"/>
<dbReference type="InterPro" id="IPR001810">
    <property type="entry name" value="F-box_dom"/>
</dbReference>
<dbReference type="Proteomes" id="UP001432027">
    <property type="component" value="Unassembled WGS sequence"/>
</dbReference>
<feature type="repeat" description="WD" evidence="3">
    <location>
        <begin position="718"/>
        <end position="759"/>
    </location>
</feature>
<dbReference type="InterPro" id="IPR020472">
    <property type="entry name" value="WD40_PAC1"/>
</dbReference>
<dbReference type="SMART" id="SM00320">
    <property type="entry name" value="WD40"/>
    <property type="match status" value="7"/>
</dbReference>
<gene>
    <name evidence="6" type="ORF">PENTCL1PPCAC_4109</name>
</gene>
<dbReference type="PRINTS" id="PR00320">
    <property type="entry name" value="GPROTEINBRPT"/>
</dbReference>
<dbReference type="CDD" id="cd00200">
    <property type="entry name" value="WD40"/>
    <property type="match status" value="1"/>
</dbReference>
<keyword evidence="7" id="KW-1185">Reference proteome</keyword>
<dbReference type="InterPro" id="IPR019775">
    <property type="entry name" value="WD40_repeat_CS"/>
</dbReference>
<dbReference type="PROSITE" id="PS50294">
    <property type="entry name" value="WD_REPEATS_REGION"/>
    <property type="match status" value="5"/>
</dbReference>
<reference evidence="6" key="1">
    <citation type="submission" date="2023-10" db="EMBL/GenBank/DDBJ databases">
        <title>Genome assembly of Pristionchus species.</title>
        <authorList>
            <person name="Yoshida K."/>
            <person name="Sommer R.J."/>
        </authorList>
    </citation>
    <scope>NUCLEOTIDE SEQUENCE</scope>
    <source>
        <strain evidence="6">RS0144</strain>
    </source>
</reference>
<dbReference type="SUPFAM" id="SSF81383">
    <property type="entry name" value="F-box domain"/>
    <property type="match status" value="1"/>
</dbReference>
<dbReference type="GO" id="GO:0005737">
    <property type="term" value="C:cytoplasm"/>
    <property type="evidence" value="ECO:0007669"/>
    <property type="project" value="TreeGrafter"/>
</dbReference>
<dbReference type="EMBL" id="BTSX01000001">
    <property type="protein sequence ID" value="GMS81934.1"/>
    <property type="molecule type" value="Genomic_DNA"/>
</dbReference>
<feature type="repeat" description="WD" evidence="3">
    <location>
        <begin position="678"/>
        <end position="717"/>
    </location>
</feature>
<dbReference type="SUPFAM" id="SSF50978">
    <property type="entry name" value="WD40 repeat-like"/>
    <property type="match status" value="1"/>
</dbReference>
<feature type="domain" description="F-box" evidence="5">
    <location>
        <begin position="409"/>
        <end position="455"/>
    </location>
</feature>
<feature type="repeat" description="WD" evidence="3">
    <location>
        <begin position="638"/>
        <end position="677"/>
    </location>
</feature>
<proteinExistence type="predicted"/>
<dbReference type="GO" id="GO:0010992">
    <property type="term" value="P:ubiquitin recycling"/>
    <property type="evidence" value="ECO:0007669"/>
    <property type="project" value="TreeGrafter"/>
</dbReference>
<evidence type="ECO:0000256" key="3">
    <source>
        <dbReference type="PROSITE-ProRule" id="PRU00221"/>
    </source>
</evidence>
<dbReference type="InterPro" id="IPR036047">
    <property type="entry name" value="F-box-like_dom_sf"/>
</dbReference>
<dbReference type="PROSITE" id="PS50082">
    <property type="entry name" value="WD_REPEATS_2"/>
    <property type="match status" value="7"/>
</dbReference>
<dbReference type="Pfam" id="PF00400">
    <property type="entry name" value="WD40"/>
    <property type="match status" value="7"/>
</dbReference>
<evidence type="ECO:0000256" key="4">
    <source>
        <dbReference type="SAM" id="MobiDB-lite"/>
    </source>
</evidence>
<feature type="compositionally biased region" description="Acidic residues" evidence="4">
    <location>
        <begin position="168"/>
        <end position="177"/>
    </location>
</feature>
<feature type="repeat" description="WD" evidence="3">
    <location>
        <begin position="543"/>
        <end position="576"/>
    </location>
</feature>
<evidence type="ECO:0000313" key="7">
    <source>
        <dbReference type="Proteomes" id="UP001432027"/>
    </source>
</evidence>
<feature type="repeat" description="WD" evidence="3">
    <location>
        <begin position="804"/>
        <end position="844"/>
    </location>
</feature>
<protein>
    <recommendedName>
        <fullName evidence="5">F-box domain-containing protein</fullName>
    </recommendedName>
</protein>
<name>A0AAV5SGD5_9BILA</name>
<accession>A0AAV5SGD5</accession>
<feature type="non-terminal residue" evidence="6">
    <location>
        <position position="1"/>
    </location>
</feature>
<evidence type="ECO:0000256" key="1">
    <source>
        <dbReference type="ARBA" id="ARBA00022574"/>
    </source>
</evidence>
<comment type="caution">
    <text evidence="6">The sequence shown here is derived from an EMBL/GenBank/DDBJ whole genome shotgun (WGS) entry which is preliminary data.</text>
</comment>
<feature type="region of interest" description="Disordered" evidence="4">
    <location>
        <begin position="33"/>
        <end position="142"/>
    </location>
</feature>
<dbReference type="GO" id="GO:0043130">
    <property type="term" value="F:ubiquitin binding"/>
    <property type="evidence" value="ECO:0007669"/>
    <property type="project" value="TreeGrafter"/>
</dbReference>
<dbReference type="GO" id="GO:0043161">
    <property type="term" value="P:proteasome-mediated ubiquitin-dependent protein catabolic process"/>
    <property type="evidence" value="ECO:0007669"/>
    <property type="project" value="TreeGrafter"/>
</dbReference>
<evidence type="ECO:0000256" key="2">
    <source>
        <dbReference type="ARBA" id="ARBA00022737"/>
    </source>
</evidence>
<dbReference type="PANTHER" id="PTHR19849">
    <property type="entry name" value="PHOSPHOLIPASE A-2-ACTIVATING PROTEIN"/>
    <property type="match status" value="1"/>
</dbReference>
<feature type="repeat" description="WD" evidence="3">
    <location>
        <begin position="760"/>
        <end position="799"/>
    </location>
</feature>
<evidence type="ECO:0000313" key="6">
    <source>
        <dbReference type="EMBL" id="GMS81934.1"/>
    </source>
</evidence>
<keyword evidence="2" id="KW-0677">Repeat</keyword>
<dbReference type="PANTHER" id="PTHR19849:SF1">
    <property type="entry name" value="F-BOX_WD REPEAT-CONTAINING PROTEIN 7"/>
    <property type="match status" value="1"/>
</dbReference>
<organism evidence="6 7">
    <name type="scientific">Pristionchus entomophagus</name>
    <dbReference type="NCBI Taxonomy" id="358040"/>
    <lineage>
        <taxon>Eukaryota</taxon>
        <taxon>Metazoa</taxon>
        <taxon>Ecdysozoa</taxon>
        <taxon>Nematoda</taxon>
        <taxon>Chromadorea</taxon>
        <taxon>Rhabditida</taxon>
        <taxon>Rhabditina</taxon>
        <taxon>Diplogasteromorpha</taxon>
        <taxon>Diplogasteroidea</taxon>
        <taxon>Neodiplogasteridae</taxon>
        <taxon>Pristionchus</taxon>
    </lineage>
</organism>
<keyword evidence="1 3" id="KW-0853">WD repeat</keyword>
<dbReference type="Pfam" id="PF12937">
    <property type="entry name" value="F-box-like"/>
    <property type="match status" value="1"/>
</dbReference>
<dbReference type="Gene3D" id="1.20.1280.50">
    <property type="match status" value="1"/>
</dbReference>
<feature type="region of interest" description="Disordered" evidence="4">
    <location>
        <begin position="155"/>
        <end position="199"/>
    </location>
</feature>
<dbReference type="Gene3D" id="2.130.10.10">
    <property type="entry name" value="YVTN repeat-like/Quinoprotein amine dehydrogenase"/>
    <property type="match status" value="1"/>
</dbReference>
<dbReference type="PROSITE" id="PS50181">
    <property type="entry name" value="FBOX"/>
    <property type="match status" value="1"/>
</dbReference>
<sequence length="892" mass="98873">DDAVPMEAVISYEDDGGLEDDSSSQGVLMTTVKTELELKPRPGSQIRPHPLFDPARSLNLSDLVLGTNSTTPTDSMAAGDAGGGGASADASPAHDPQAHLMDHNYSSGDGPATSNKRKSAPQDAALKKSRLELNELPSCSRVSATLAPVARLGYDQPSLFEQQHQQQQEEEEDEPMGDVDVPPADDRPSTSRGAPPFRLRRREVVGEEFLAAAALPVGGSRRQKGPAVPQRTAAAAAFLALQEKKKLLLLQDGMPLELRRFVDPESAFDVPSNDRMFEVNDHEVDEYYKRVVQAKRGPFQRESKNGERQWNLPDLCPMLMGCEEEPSSSDYDRLAVEDEVRAERDRRQAEEEEEQIVVGEVNEEEREWIETFQKMSMASQKAVLGHLVEGAEPIVVHFLKRVIEPHFQRDFISCLPAEISLKILEKLPPNSLCQIQRVCSRWASLGDDDNLWKKKCTYEYLEWLPSPTIRVRGLWDQQPGHCSARSVEVPGMMSHHDLIRHRAERRVAFGSIWHKSPHKSLFLRLQRIYSNWKRRKIAGTCIFKGHDDHVITCLQLQSDVIVTGSDDNTLKVWSINEPVPRSRGGDERTTHLKHTLVGHSGGVWTSQVSSDGKYIVSGSTDRTVRVWSSETGQQLHCLQGHTSTVRCMALHGNILVSGSRDTTLRVWDIETGMCLQHLIGHVAAVRCVQFNGVKVASGAYDFTVKIWDAESGECIHTLQGHTNRVYSLLMDTDRDVVVSGSLDTTIRVWSMTSGICIANLVGHTSLTSGMQLRGDILVSCNADSYIRVWNIRDNQCIHRLGGNQNGHQSAITSLQFLDNGLVATSSDDGTVKLWDVTRGCFVRDLVKLSSGGSGGCIWRLKATDTLLVCAVGSRNGTEETKLILLDFDASFP</sequence>
<dbReference type="InterPro" id="IPR001680">
    <property type="entry name" value="WD40_rpt"/>
</dbReference>
<dbReference type="InterPro" id="IPR036322">
    <property type="entry name" value="WD40_repeat_dom_sf"/>
</dbReference>
<dbReference type="SMART" id="SM00256">
    <property type="entry name" value="FBOX"/>
    <property type="match status" value="1"/>
</dbReference>
<feature type="repeat" description="WD" evidence="3">
    <location>
        <begin position="596"/>
        <end position="637"/>
    </location>
</feature>
<dbReference type="GO" id="GO:0005634">
    <property type="term" value="C:nucleus"/>
    <property type="evidence" value="ECO:0007669"/>
    <property type="project" value="TreeGrafter"/>
</dbReference>
<dbReference type="InterPro" id="IPR015943">
    <property type="entry name" value="WD40/YVTN_repeat-like_dom_sf"/>
</dbReference>
<evidence type="ECO:0000259" key="5">
    <source>
        <dbReference type="PROSITE" id="PS50181"/>
    </source>
</evidence>
<dbReference type="PROSITE" id="PS00678">
    <property type="entry name" value="WD_REPEATS_1"/>
    <property type="match status" value="4"/>
</dbReference>